<feature type="region of interest" description="Disordered" evidence="2">
    <location>
        <begin position="370"/>
        <end position="396"/>
    </location>
</feature>
<dbReference type="GeneID" id="54582980"/>
<feature type="coiled-coil region" evidence="1">
    <location>
        <begin position="335"/>
        <end position="369"/>
    </location>
</feature>
<evidence type="ECO:0000313" key="4">
    <source>
        <dbReference type="Proteomes" id="UP000800094"/>
    </source>
</evidence>
<proteinExistence type="predicted"/>
<evidence type="ECO:0000313" key="3">
    <source>
        <dbReference type="EMBL" id="KAF2245453.1"/>
    </source>
</evidence>
<evidence type="ECO:0000256" key="2">
    <source>
        <dbReference type="SAM" id="MobiDB-lite"/>
    </source>
</evidence>
<reference evidence="3" key="1">
    <citation type="journal article" date="2020" name="Stud. Mycol.">
        <title>101 Dothideomycetes genomes: a test case for predicting lifestyles and emergence of pathogens.</title>
        <authorList>
            <person name="Haridas S."/>
            <person name="Albert R."/>
            <person name="Binder M."/>
            <person name="Bloem J."/>
            <person name="Labutti K."/>
            <person name="Salamov A."/>
            <person name="Andreopoulos B."/>
            <person name="Baker S."/>
            <person name="Barry K."/>
            <person name="Bills G."/>
            <person name="Bluhm B."/>
            <person name="Cannon C."/>
            <person name="Castanera R."/>
            <person name="Culley D."/>
            <person name="Daum C."/>
            <person name="Ezra D."/>
            <person name="Gonzalez J."/>
            <person name="Henrissat B."/>
            <person name="Kuo A."/>
            <person name="Liang C."/>
            <person name="Lipzen A."/>
            <person name="Lutzoni F."/>
            <person name="Magnuson J."/>
            <person name="Mondo S."/>
            <person name="Nolan M."/>
            <person name="Ohm R."/>
            <person name="Pangilinan J."/>
            <person name="Park H.-J."/>
            <person name="Ramirez L."/>
            <person name="Alfaro M."/>
            <person name="Sun H."/>
            <person name="Tritt A."/>
            <person name="Yoshinaga Y."/>
            <person name="Zwiers L.-H."/>
            <person name="Turgeon B."/>
            <person name="Goodwin S."/>
            <person name="Spatafora J."/>
            <person name="Crous P."/>
            <person name="Grigoriev I."/>
        </authorList>
    </citation>
    <scope>NUCLEOTIDE SEQUENCE</scope>
    <source>
        <strain evidence="3">CBS 122368</strain>
    </source>
</reference>
<dbReference type="Proteomes" id="UP000800094">
    <property type="component" value="Unassembled WGS sequence"/>
</dbReference>
<feature type="region of interest" description="Disordered" evidence="2">
    <location>
        <begin position="1"/>
        <end position="24"/>
    </location>
</feature>
<keyword evidence="1" id="KW-0175">Coiled coil</keyword>
<protein>
    <submittedName>
        <fullName evidence="3">Uncharacterized protein</fullName>
    </submittedName>
</protein>
<sequence length="396" mass="45226">MVSTRRNKYNQASQGDEQEGHEHPLVERRRRWSTLLRTHHYQPVIAEVLAGELLKYSNSTLTLPTSLSSTIQECVLILASAPLIFAAAVDGTLAGRFLTDSDLRHEYAAIQERAHIQPSIYIHLLVDEQGVAPTANQYLAIRDVVLRYISAHPQRQDTELAWLIDNVSSPAVARSASASGHRKYLWTRHRSPQHEATLLRFCHGILERWTQTPQSQRDVPFAYPPGECGYSINSHIRLAQHRHRQSSNYVMNLTEDICSYLHASKQFTQLFRMHQFIIYLIFRPQQAAIAEIFCSGLLQVWIEDGGGFNAYPAGRSVASATRVSHVEWKTHEEWASKHTRLIENVRLQRERLENDVLELEKEMEELWREALEDEAGGDGDDVKDLDYVPEAGGEED</sequence>
<name>A0A6A6I7D6_9PLEO</name>
<evidence type="ECO:0000256" key="1">
    <source>
        <dbReference type="SAM" id="Coils"/>
    </source>
</evidence>
<keyword evidence="4" id="KW-1185">Reference proteome</keyword>
<dbReference type="AlphaFoldDB" id="A0A6A6I7D6"/>
<accession>A0A6A6I7D6</accession>
<dbReference type="RefSeq" id="XP_033680457.1">
    <property type="nucleotide sequence ID" value="XM_033829650.1"/>
</dbReference>
<organism evidence="3 4">
    <name type="scientific">Trematosphaeria pertusa</name>
    <dbReference type="NCBI Taxonomy" id="390896"/>
    <lineage>
        <taxon>Eukaryota</taxon>
        <taxon>Fungi</taxon>
        <taxon>Dikarya</taxon>
        <taxon>Ascomycota</taxon>
        <taxon>Pezizomycotina</taxon>
        <taxon>Dothideomycetes</taxon>
        <taxon>Pleosporomycetidae</taxon>
        <taxon>Pleosporales</taxon>
        <taxon>Massarineae</taxon>
        <taxon>Trematosphaeriaceae</taxon>
        <taxon>Trematosphaeria</taxon>
    </lineage>
</organism>
<dbReference type="OrthoDB" id="3440338at2759"/>
<dbReference type="EMBL" id="ML987200">
    <property type="protein sequence ID" value="KAF2245453.1"/>
    <property type="molecule type" value="Genomic_DNA"/>
</dbReference>
<gene>
    <name evidence="3" type="ORF">BU26DRAFT_521895</name>
</gene>